<protein>
    <submittedName>
        <fullName evidence="2">Uncharacterized protein</fullName>
    </submittedName>
</protein>
<organism evidence="2 3">
    <name type="scientific">Paenibacillus cookii</name>
    <dbReference type="NCBI Taxonomy" id="157839"/>
    <lineage>
        <taxon>Bacteria</taxon>
        <taxon>Bacillati</taxon>
        <taxon>Bacillota</taxon>
        <taxon>Bacilli</taxon>
        <taxon>Bacillales</taxon>
        <taxon>Paenibacillaceae</taxon>
        <taxon>Paenibacillus</taxon>
    </lineage>
</organism>
<feature type="coiled-coil region" evidence="1">
    <location>
        <begin position="1"/>
        <end position="35"/>
    </location>
</feature>
<keyword evidence="3" id="KW-1185">Reference proteome</keyword>
<accession>A0ABQ4LTG2</accession>
<sequence>MEKIVKRYFQLKQQQKETEQELKELRDEIIGYCREQGTADFISGPYRVKLVSQTRKEYDDEKLFEALPDLEVWKLLSKSDPGKIAGLVKLGVVKEEALQGTYECKEITLLQVDRVK</sequence>
<evidence type="ECO:0000256" key="1">
    <source>
        <dbReference type="SAM" id="Coils"/>
    </source>
</evidence>
<comment type="caution">
    <text evidence="2">The sequence shown here is derived from an EMBL/GenBank/DDBJ whole genome shotgun (WGS) entry which is preliminary data.</text>
</comment>
<keyword evidence="1" id="KW-0175">Coiled coil</keyword>
<dbReference type="RefSeq" id="WP_212948540.1">
    <property type="nucleotide sequence ID" value="NZ_BORW01000004.1"/>
</dbReference>
<reference evidence="2 3" key="1">
    <citation type="submission" date="2021-03" db="EMBL/GenBank/DDBJ databases">
        <title>Antimicrobial resistance genes in bacteria isolated from Japanese honey, and their potential for conferring macrolide and lincosamide resistance in the American foulbrood pathogen Paenibacillus larvae.</title>
        <authorList>
            <person name="Okamoto M."/>
            <person name="Kumagai M."/>
            <person name="Kanamori H."/>
            <person name="Takamatsu D."/>
        </authorList>
    </citation>
    <scope>NUCLEOTIDE SEQUENCE [LARGE SCALE GENOMIC DNA]</scope>
    <source>
        <strain evidence="2 3">J21TS3</strain>
    </source>
</reference>
<evidence type="ECO:0000313" key="2">
    <source>
        <dbReference type="EMBL" id="GIO66542.1"/>
    </source>
</evidence>
<dbReference type="EMBL" id="BORW01000004">
    <property type="protein sequence ID" value="GIO66542.1"/>
    <property type="molecule type" value="Genomic_DNA"/>
</dbReference>
<proteinExistence type="predicted"/>
<gene>
    <name evidence="2" type="ORF">J21TS3_13630</name>
</gene>
<dbReference type="Proteomes" id="UP000680638">
    <property type="component" value="Unassembled WGS sequence"/>
</dbReference>
<evidence type="ECO:0000313" key="3">
    <source>
        <dbReference type="Proteomes" id="UP000680638"/>
    </source>
</evidence>
<name>A0ABQ4LTG2_9BACL</name>